<evidence type="ECO:0000313" key="4">
    <source>
        <dbReference type="Proteomes" id="UP000663845"/>
    </source>
</evidence>
<feature type="compositionally biased region" description="Basic and acidic residues" evidence="1">
    <location>
        <begin position="1019"/>
        <end position="1033"/>
    </location>
</feature>
<dbReference type="EMBL" id="CAJNOG010000475">
    <property type="protein sequence ID" value="CAF1260833.1"/>
    <property type="molecule type" value="Genomic_DNA"/>
</dbReference>
<proteinExistence type="predicted"/>
<feature type="compositionally biased region" description="Polar residues" evidence="1">
    <location>
        <begin position="1000"/>
        <end position="1011"/>
    </location>
</feature>
<dbReference type="Proteomes" id="UP000663845">
    <property type="component" value="Unassembled WGS sequence"/>
</dbReference>
<sequence>MVLSYDFTDDNWNQFDAYGVKLATNDNVVVQARNIDAYFVIQFAPFNASNLSSPCHVNYAGSKSNDTNFIYNIVVPEGDVNGASVIFVGENTDNSTSPYPFVGHLRVNSSCMATYDIQYFNSSGHDEFFVVGVDPSGQQAYGFSSQFAFSYNLQTHTITLLQQWPIPNFTPHAVDVSSNYVAIIAGFVTTTQNIYNPFIYMLQMNISSYSIVETWPYVPSSSSWQATTTNRDASTFTRKHMMSVSIHDNTSAVLVGMPSFNIVFWFNIEGTNLTVFGQRENGYQRGYGQSLGWSDESGGPYPVILANTYTFPYEWSSSIIYWFYPAQFLGMPSFNIVFWFNIEGTNLTVFGQRENGYQRGYGQSLGWSDESGGPYPVILANTYTFPYEWSSSIIYWFYPAQFLSSNPIMPMLPTVQCPLWVDLQQELLTIAMGTLNLVLLDSSGQVYVMLAAAEGFYPDTSVAIGTNPTFSNPTSCPAGTFKNWVGVYICYPCTAGQMNTDDGNAEWLTYGCDGENSICPLGSITNDTYSDMTTSISQEVSYPESPESIIFDDILIVNMFSFGTSTSCLMVSPVFWTMVMTGFVMLILLIMGILKFSKQHVKTRLMIKRIFRQADIIREGELWVGGLASLALIVLVMFAYHFSGSYLNQYPIETAPPSTFACDQTIRNAKFQTNLQSLTTPRSEEVEPIFELLDEQHFKLTIDFINTQQNCDDVTITQIVHSYSQVILSNCTYNRSTVTVSTTLQSHTVSLIYNFAKAVSIGGFRISFYSEQIELNNKSSNSNYFVQEFNFVQPFFVYNQTMAYDPTIVYELTRIINQTYPLDDNGLYSYNALWSPVTTSSTSDLFLTYEEYMYYGLLKTTFTISISEVTYYTMNVQQPIAKKSEIIFHNLLFTTVCLELFGLMFIGMKLIGLPLFNGFRYFIEKHSNLIHPEPFSDKSNEALKTQEPFPSYFKPVPNKLNETSKTQEQLPKYSKPVADKLNETSKTQDQLPKYSKPVPNKSNEASKTQEQLPKYSKPISDKSNEVSKTREQLPKYFKPVAGKNQKY</sequence>
<keyword evidence="2" id="KW-0472">Membrane</keyword>
<accession>A0A815AU84</accession>
<evidence type="ECO:0000256" key="2">
    <source>
        <dbReference type="SAM" id="Phobius"/>
    </source>
</evidence>
<feature type="transmembrane region" description="Helical" evidence="2">
    <location>
        <begin position="891"/>
        <end position="916"/>
    </location>
</feature>
<evidence type="ECO:0000313" key="3">
    <source>
        <dbReference type="EMBL" id="CAF1260833.1"/>
    </source>
</evidence>
<feature type="region of interest" description="Disordered" evidence="1">
    <location>
        <begin position="963"/>
        <end position="1047"/>
    </location>
</feature>
<organism evidence="3 4">
    <name type="scientific">Adineta steineri</name>
    <dbReference type="NCBI Taxonomy" id="433720"/>
    <lineage>
        <taxon>Eukaryota</taxon>
        <taxon>Metazoa</taxon>
        <taxon>Spiralia</taxon>
        <taxon>Gnathifera</taxon>
        <taxon>Rotifera</taxon>
        <taxon>Eurotatoria</taxon>
        <taxon>Bdelloidea</taxon>
        <taxon>Adinetida</taxon>
        <taxon>Adinetidae</taxon>
        <taxon>Adineta</taxon>
    </lineage>
</organism>
<gene>
    <name evidence="3" type="ORF">JYZ213_LOCUS30147</name>
</gene>
<feature type="transmembrane region" description="Helical" evidence="2">
    <location>
        <begin position="622"/>
        <end position="642"/>
    </location>
</feature>
<keyword evidence="2" id="KW-0812">Transmembrane</keyword>
<evidence type="ECO:0000256" key="1">
    <source>
        <dbReference type="SAM" id="MobiDB-lite"/>
    </source>
</evidence>
<name>A0A815AU84_9BILA</name>
<comment type="caution">
    <text evidence="3">The sequence shown here is derived from an EMBL/GenBank/DDBJ whole genome shotgun (WGS) entry which is preliminary data.</text>
</comment>
<feature type="transmembrane region" description="Helical" evidence="2">
    <location>
        <begin position="574"/>
        <end position="594"/>
    </location>
</feature>
<protein>
    <submittedName>
        <fullName evidence="3">Uncharacterized protein</fullName>
    </submittedName>
</protein>
<dbReference type="AlphaFoldDB" id="A0A815AU84"/>
<reference evidence="3" key="1">
    <citation type="submission" date="2021-02" db="EMBL/GenBank/DDBJ databases">
        <authorList>
            <person name="Nowell W R."/>
        </authorList>
    </citation>
    <scope>NUCLEOTIDE SEQUENCE</scope>
</reference>
<keyword evidence="2" id="KW-1133">Transmembrane helix</keyword>